<dbReference type="AlphaFoldDB" id="A0A1R1Y2U2"/>
<evidence type="ECO:0000256" key="1">
    <source>
        <dbReference type="ARBA" id="ARBA00004123"/>
    </source>
</evidence>
<accession>A0A1R1Y2U2</accession>
<dbReference type="SUPFAM" id="SSF57701">
    <property type="entry name" value="Zn2/Cys6 DNA-binding domain"/>
    <property type="match status" value="1"/>
</dbReference>
<keyword evidence="2" id="KW-0479">Metal-binding</keyword>
<sequence>MNVKGQNVSGFDPANFDFKQYRIMKIGNFFFSCSICRDKKIRCDGVRPICGNCSRYDKFCNYEENYSNHDLLKDFDKVGNKLYNISNVIEKIKSPITDFEQKVNEFRPYPHKNEVENSKNFQKLQIETPIKYSVDTFIQSSGKVKKAKCTIISKTRLETEFADTEDSVISSLIDKIFCKNIFSYILCKKDILLRLKSNSLPSYMKLSILSFGAKHFNIPNIFQNHIYMRGSAYAKKALLEILSDQNKVNLDKIFSLILISTHYSGVCKTHQSNSLLTTSIK</sequence>
<protein>
    <recommendedName>
        <fullName evidence="6">Zn(2)-C6 fungal-type domain-containing protein</fullName>
    </recommendedName>
</protein>
<dbReference type="GO" id="GO:0005634">
    <property type="term" value="C:nucleus"/>
    <property type="evidence" value="ECO:0007669"/>
    <property type="project" value="UniProtKB-SubCell"/>
</dbReference>
<keyword evidence="8" id="KW-1185">Reference proteome</keyword>
<dbReference type="Pfam" id="PF00172">
    <property type="entry name" value="Zn_clus"/>
    <property type="match status" value="1"/>
</dbReference>
<dbReference type="Gene3D" id="4.10.240.10">
    <property type="entry name" value="Zn(2)-C6 fungal-type DNA-binding domain"/>
    <property type="match status" value="1"/>
</dbReference>
<evidence type="ECO:0000256" key="4">
    <source>
        <dbReference type="ARBA" id="ARBA00023163"/>
    </source>
</evidence>
<evidence type="ECO:0000313" key="7">
    <source>
        <dbReference type="EMBL" id="OMJ21282.1"/>
    </source>
</evidence>
<gene>
    <name evidence="7" type="ORF">AYI70_g3569</name>
</gene>
<dbReference type="PROSITE" id="PS00463">
    <property type="entry name" value="ZN2_CY6_FUNGAL_1"/>
    <property type="match status" value="1"/>
</dbReference>
<organism evidence="7 8">
    <name type="scientific">Smittium culicis</name>
    <dbReference type="NCBI Taxonomy" id="133412"/>
    <lineage>
        <taxon>Eukaryota</taxon>
        <taxon>Fungi</taxon>
        <taxon>Fungi incertae sedis</taxon>
        <taxon>Zoopagomycota</taxon>
        <taxon>Kickxellomycotina</taxon>
        <taxon>Harpellomycetes</taxon>
        <taxon>Harpellales</taxon>
        <taxon>Legeriomycetaceae</taxon>
        <taxon>Smittium</taxon>
    </lineage>
</organism>
<evidence type="ECO:0000256" key="5">
    <source>
        <dbReference type="ARBA" id="ARBA00023242"/>
    </source>
</evidence>
<feature type="domain" description="Zn(2)-C6 fungal-type" evidence="6">
    <location>
        <begin position="32"/>
        <end position="62"/>
    </location>
</feature>
<dbReference type="InterPro" id="IPR036864">
    <property type="entry name" value="Zn2-C6_fun-type_DNA-bd_sf"/>
</dbReference>
<keyword evidence="4" id="KW-0804">Transcription</keyword>
<evidence type="ECO:0000256" key="3">
    <source>
        <dbReference type="ARBA" id="ARBA00023015"/>
    </source>
</evidence>
<comment type="caution">
    <text evidence="7">The sequence shown here is derived from an EMBL/GenBank/DDBJ whole genome shotgun (WGS) entry which is preliminary data.</text>
</comment>
<dbReference type="STRING" id="133412.A0A1R1Y2U2"/>
<dbReference type="InterPro" id="IPR050815">
    <property type="entry name" value="TF_fung"/>
</dbReference>
<dbReference type="InterPro" id="IPR001138">
    <property type="entry name" value="Zn2Cys6_DnaBD"/>
</dbReference>
<evidence type="ECO:0000256" key="2">
    <source>
        <dbReference type="ARBA" id="ARBA00022723"/>
    </source>
</evidence>
<dbReference type="PANTHER" id="PTHR47338:SF5">
    <property type="entry name" value="ZN(II)2CYS6 TRANSCRIPTION FACTOR (EUROFUNG)"/>
    <property type="match status" value="1"/>
</dbReference>
<dbReference type="PANTHER" id="PTHR47338">
    <property type="entry name" value="ZN(II)2CYS6 TRANSCRIPTION FACTOR (EUROFUNG)-RELATED"/>
    <property type="match status" value="1"/>
</dbReference>
<evidence type="ECO:0000313" key="8">
    <source>
        <dbReference type="Proteomes" id="UP000187283"/>
    </source>
</evidence>
<dbReference type="Proteomes" id="UP000187283">
    <property type="component" value="Unassembled WGS sequence"/>
</dbReference>
<reference evidence="7 8" key="1">
    <citation type="submission" date="2017-01" db="EMBL/GenBank/DDBJ databases">
        <authorList>
            <person name="Mah S.A."/>
            <person name="Swanson W.J."/>
            <person name="Moy G.W."/>
            <person name="Vacquier V.D."/>
        </authorList>
    </citation>
    <scope>NUCLEOTIDE SEQUENCE [LARGE SCALE GENOMIC DNA]</scope>
    <source>
        <strain evidence="7 8">GSMNP</strain>
    </source>
</reference>
<comment type="subcellular location">
    <subcellularLocation>
        <location evidence="1">Nucleus</location>
    </subcellularLocation>
</comment>
<dbReference type="PROSITE" id="PS50048">
    <property type="entry name" value="ZN2_CY6_FUNGAL_2"/>
    <property type="match status" value="1"/>
</dbReference>
<evidence type="ECO:0000259" key="6">
    <source>
        <dbReference type="PROSITE" id="PS50048"/>
    </source>
</evidence>
<dbReference type="GO" id="GO:0000981">
    <property type="term" value="F:DNA-binding transcription factor activity, RNA polymerase II-specific"/>
    <property type="evidence" value="ECO:0007669"/>
    <property type="project" value="InterPro"/>
</dbReference>
<dbReference type="OrthoDB" id="39175at2759"/>
<name>A0A1R1Y2U2_9FUNG</name>
<dbReference type="GO" id="GO:0008270">
    <property type="term" value="F:zinc ion binding"/>
    <property type="evidence" value="ECO:0007669"/>
    <property type="project" value="InterPro"/>
</dbReference>
<keyword evidence="3" id="KW-0805">Transcription regulation</keyword>
<dbReference type="SMART" id="SM00066">
    <property type="entry name" value="GAL4"/>
    <property type="match status" value="1"/>
</dbReference>
<proteinExistence type="predicted"/>
<keyword evidence="5" id="KW-0539">Nucleus</keyword>
<dbReference type="CDD" id="cd00067">
    <property type="entry name" value="GAL4"/>
    <property type="match status" value="1"/>
</dbReference>
<dbReference type="EMBL" id="LSSN01001040">
    <property type="protein sequence ID" value="OMJ21282.1"/>
    <property type="molecule type" value="Genomic_DNA"/>
</dbReference>